<feature type="compositionally biased region" description="Polar residues" evidence="1">
    <location>
        <begin position="153"/>
        <end position="190"/>
    </location>
</feature>
<comment type="caution">
    <text evidence="3">The sequence shown here is derived from an EMBL/GenBank/DDBJ whole genome shotgun (WGS) entry which is preliminary data.</text>
</comment>
<dbReference type="Pfam" id="PF01607">
    <property type="entry name" value="CBM_14"/>
    <property type="match status" value="1"/>
</dbReference>
<feature type="region of interest" description="Disordered" evidence="1">
    <location>
        <begin position="153"/>
        <end position="238"/>
    </location>
</feature>
<proteinExistence type="predicted"/>
<protein>
    <recommendedName>
        <fullName evidence="2">Chitin-binding type-2 domain-containing protein</fullName>
    </recommendedName>
</protein>
<evidence type="ECO:0000313" key="4">
    <source>
        <dbReference type="Proteomes" id="UP000283509"/>
    </source>
</evidence>
<feature type="compositionally biased region" description="Polar residues" evidence="1">
    <location>
        <begin position="277"/>
        <end position="303"/>
    </location>
</feature>
<name>A0A423SF11_PENVA</name>
<feature type="region of interest" description="Disordered" evidence="1">
    <location>
        <begin position="644"/>
        <end position="686"/>
    </location>
</feature>
<evidence type="ECO:0000259" key="2">
    <source>
        <dbReference type="Pfam" id="PF01607"/>
    </source>
</evidence>
<dbReference type="GO" id="GO:0005576">
    <property type="term" value="C:extracellular region"/>
    <property type="evidence" value="ECO:0007669"/>
    <property type="project" value="InterPro"/>
</dbReference>
<feature type="compositionally biased region" description="Polar residues" evidence="1">
    <location>
        <begin position="224"/>
        <end position="238"/>
    </location>
</feature>
<sequence>MLDVALVHSIQNASYHSVTKSRPAPFSCQDLPRPLTVSVPPSQPDYIRTRHSTQVIVGRTPPHATDMKVLVIVTLAAAAVGQQFQQQRQYDTAVRLATPGYFTQGGSFTSASFQNANGRLQGDSFQNTFQTATSDANTFRQSGLFQNSNQLQRNAATTATSSRLVPSSRNSFDSNAFQQNTSPFQQNSNAQSANSFFQSVSSQFGSDNRSRPTPIRLIPEADSSPPTNRTTLSRPSTTKGTLLHILHIQQPTEPWCQFQQRSSSGFQSVSRIPTTNSSLVSTTSQDFQPSTTRIPTTDSVDSTRFQFNNQNSNNRFQPPSTTRIPTVSQNSQTSSFLRSSSDSVSGVFEPLNLPSGASALLGGITSAFSCLDRPYGYYADQDNSCRVFHVCNPTLFSNGAVETYQYSFMCGEGSVFDQKELACVGGVVRHPLPGILQLLLHQRAPDYIRTRHSTQVIVGRTPPHATDMKVLVIVTLAAAAVGQQFQQQRQYDTAVRLATPGYFTQGGSFTSASFQNANGRLQGDSFQNSFQTATSDANTFRQSGLFQNSNQLQRNAATNRNQFQTGSFQQNSFDSNAFQQNTSPFQQNSNAQSANRFFQSGSSQFGSDNRFQTNANQINSGSRFQSANQQDNSFQTFDNQRNSASTFSTFNNQQNLGGQFQQRSSSGSSQALISRIPTTNSSPPSTTRIPTIPIHLQQPEFQQPIPVHFNNQNSNRFQSTFNNQDSNRFSQNSQTSSFLQSSSDSVSGVFEPLNLPSGASALLGGITSAFSCLDRPYGYYADQDNSCRVFHVCNPTLFSNGAVETYQYR</sequence>
<feature type="compositionally biased region" description="Low complexity" evidence="1">
    <location>
        <begin position="304"/>
        <end position="320"/>
    </location>
</feature>
<dbReference type="AlphaFoldDB" id="A0A423SF11"/>
<evidence type="ECO:0000256" key="1">
    <source>
        <dbReference type="SAM" id="MobiDB-lite"/>
    </source>
</evidence>
<reference evidence="3 4" key="2">
    <citation type="submission" date="2019-01" db="EMBL/GenBank/DDBJ databases">
        <title>The decoding of complex shrimp genome reveals the adaptation for benthos swimmer, frequently molting mechanism and breeding impact on genome.</title>
        <authorList>
            <person name="Sun Y."/>
            <person name="Gao Y."/>
            <person name="Yu Y."/>
        </authorList>
    </citation>
    <scope>NUCLEOTIDE SEQUENCE [LARGE SCALE GENOMIC DNA]</scope>
    <source>
        <tissue evidence="3">Muscle</tissue>
    </source>
</reference>
<feature type="compositionally biased region" description="Low complexity" evidence="1">
    <location>
        <begin position="650"/>
        <end position="686"/>
    </location>
</feature>
<dbReference type="EMBL" id="QCYY01003545">
    <property type="protein sequence ID" value="ROT62816.1"/>
    <property type="molecule type" value="Genomic_DNA"/>
</dbReference>
<dbReference type="InterPro" id="IPR052976">
    <property type="entry name" value="Scoloptoxin-like"/>
</dbReference>
<gene>
    <name evidence="3" type="ORF">C7M84_019324</name>
</gene>
<organism evidence="3 4">
    <name type="scientific">Penaeus vannamei</name>
    <name type="common">Whiteleg shrimp</name>
    <name type="synonym">Litopenaeus vannamei</name>
    <dbReference type="NCBI Taxonomy" id="6689"/>
    <lineage>
        <taxon>Eukaryota</taxon>
        <taxon>Metazoa</taxon>
        <taxon>Ecdysozoa</taxon>
        <taxon>Arthropoda</taxon>
        <taxon>Crustacea</taxon>
        <taxon>Multicrustacea</taxon>
        <taxon>Malacostraca</taxon>
        <taxon>Eumalacostraca</taxon>
        <taxon>Eucarida</taxon>
        <taxon>Decapoda</taxon>
        <taxon>Dendrobranchiata</taxon>
        <taxon>Penaeoidea</taxon>
        <taxon>Penaeidae</taxon>
        <taxon>Penaeus</taxon>
    </lineage>
</organism>
<feature type="region of interest" description="Disordered" evidence="1">
    <location>
        <begin position="277"/>
        <end position="332"/>
    </location>
</feature>
<feature type="compositionally biased region" description="Low complexity" evidence="1">
    <location>
        <begin position="191"/>
        <end position="206"/>
    </location>
</feature>
<dbReference type="OrthoDB" id="6369691at2759"/>
<accession>A0A423SF11</accession>
<dbReference type="PANTHER" id="PTHR22933:SF31">
    <property type="entry name" value="FI18007P1"/>
    <property type="match status" value="1"/>
</dbReference>
<feature type="domain" description="Chitin-binding type-2" evidence="2">
    <location>
        <begin position="370"/>
        <end position="424"/>
    </location>
</feature>
<reference evidence="3 4" key="1">
    <citation type="submission" date="2018-04" db="EMBL/GenBank/DDBJ databases">
        <authorList>
            <person name="Zhang X."/>
            <person name="Yuan J."/>
            <person name="Li F."/>
            <person name="Xiang J."/>
        </authorList>
    </citation>
    <scope>NUCLEOTIDE SEQUENCE [LARGE SCALE GENOMIC DNA]</scope>
    <source>
        <tissue evidence="3">Muscle</tissue>
    </source>
</reference>
<dbReference type="InterPro" id="IPR002557">
    <property type="entry name" value="Chitin-bd_dom"/>
</dbReference>
<evidence type="ECO:0000313" key="3">
    <source>
        <dbReference type="EMBL" id="ROT62816.1"/>
    </source>
</evidence>
<keyword evidence="4" id="KW-1185">Reference proteome</keyword>
<dbReference type="GO" id="GO:0008061">
    <property type="term" value="F:chitin binding"/>
    <property type="evidence" value="ECO:0007669"/>
    <property type="project" value="InterPro"/>
</dbReference>
<dbReference type="PANTHER" id="PTHR22933">
    <property type="entry name" value="FI18007P1-RELATED"/>
    <property type="match status" value="1"/>
</dbReference>
<dbReference type="Proteomes" id="UP000283509">
    <property type="component" value="Unassembled WGS sequence"/>
</dbReference>